<dbReference type="EMBL" id="CAJNJA010096708">
    <property type="protein sequence ID" value="CAE7942434.1"/>
    <property type="molecule type" value="Genomic_DNA"/>
</dbReference>
<dbReference type="Gene3D" id="3.40.50.1110">
    <property type="entry name" value="SGNH hydrolase"/>
    <property type="match status" value="1"/>
</dbReference>
<feature type="domain" description="HTH myb-type" evidence="4">
    <location>
        <begin position="232"/>
        <end position="290"/>
    </location>
</feature>
<dbReference type="InterPro" id="IPR036514">
    <property type="entry name" value="SGNH_hydro_sf"/>
</dbReference>
<dbReference type="PROSITE" id="PS50090">
    <property type="entry name" value="MYB_LIKE"/>
    <property type="match status" value="1"/>
</dbReference>
<organism evidence="5 6">
    <name type="scientific">Symbiodinium necroappetens</name>
    <dbReference type="NCBI Taxonomy" id="1628268"/>
    <lineage>
        <taxon>Eukaryota</taxon>
        <taxon>Sar</taxon>
        <taxon>Alveolata</taxon>
        <taxon>Dinophyceae</taxon>
        <taxon>Suessiales</taxon>
        <taxon>Symbiodiniaceae</taxon>
        <taxon>Symbiodinium</taxon>
    </lineage>
</organism>
<evidence type="ECO:0000313" key="6">
    <source>
        <dbReference type="Proteomes" id="UP000601435"/>
    </source>
</evidence>
<evidence type="ECO:0000256" key="1">
    <source>
        <dbReference type="ARBA" id="ARBA00023242"/>
    </source>
</evidence>
<dbReference type="Pfam" id="PF13472">
    <property type="entry name" value="Lipase_GDSL_2"/>
    <property type="match status" value="1"/>
</dbReference>
<protein>
    <recommendedName>
        <fullName evidence="7">Myb-like domain-containing protein</fullName>
    </recommendedName>
</protein>
<feature type="domain" description="Myb-like" evidence="3">
    <location>
        <begin position="234"/>
        <end position="286"/>
    </location>
</feature>
<dbReference type="AlphaFoldDB" id="A0A813CHG8"/>
<dbReference type="InterPro" id="IPR001005">
    <property type="entry name" value="SANT/Myb"/>
</dbReference>
<evidence type="ECO:0000313" key="5">
    <source>
        <dbReference type="EMBL" id="CAE7942434.1"/>
    </source>
</evidence>
<accession>A0A813CHG8</accession>
<proteinExistence type="predicted"/>
<dbReference type="SUPFAM" id="SSF52266">
    <property type="entry name" value="SGNH hydrolase"/>
    <property type="match status" value="1"/>
</dbReference>
<dbReference type="CDD" id="cd00229">
    <property type="entry name" value="SGNH_hydrolase"/>
    <property type="match status" value="1"/>
</dbReference>
<dbReference type="PANTHER" id="PTHR46734">
    <property type="entry name" value="TELOMERIC REPEAT-BINDING FACTOR 1 TERF1"/>
    <property type="match status" value="1"/>
</dbReference>
<dbReference type="PANTHER" id="PTHR46734:SF1">
    <property type="entry name" value="TELOMERIC REPEAT-BINDING FACTOR 1"/>
    <property type="match status" value="1"/>
</dbReference>
<keyword evidence="1" id="KW-0539">Nucleus</keyword>
<dbReference type="SUPFAM" id="SSF46689">
    <property type="entry name" value="Homeodomain-like"/>
    <property type="match status" value="1"/>
</dbReference>
<evidence type="ECO:0000259" key="4">
    <source>
        <dbReference type="PROSITE" id="PS51294"/>
    </source>
</evidence>
<dbReference type="PROSITE" id="PS51294">
    <property type="entry name" value="HTH_MYB"/>
    <property type="match status" value="1"/>
</dbReference>
<dbReference type="InterPro" id="IPR017930">
    <property type="entry name" value="Myb_dom"/>
</dbReference>
<evidence type="ECO:0000259" key="3">
    <source>
        <dbReference type="PROSITE" id="PS50090"/>
    </source>
</evidence>
<dbReference type="CDD" id="cd11660">
    <property type="entry name" value="SANT_TRF"/>
    <property type="match status" value="1"/>
</dbReference>
<sequence>MGKSAEATVQEVDATAFHLLNADFKGVNAFCEGANALCEKTLGVSRDALLQCRRLRLVARLAKVLRLLSQPGERLSNAARDWAKTPNIDTLLAVRDIGLEEGPASRAASADRLPREVFQAARKLSREMLPKHVEEDPIEIASKDSQASTVPGEASRPAESSEDRGLKRYKPGKPGQGEGSADQRPSRSGPNIFDDPLVSELPASEDGRRSNKRVHSFAQLLDGDTSVAQGGAPKLRKEYSAWTEGEEQRLLEGFRIYGKQWNMISKSCGLQHRNGMQIKDKWRNLQKKGLVPAREGKDGRSEVEVGVQGPEDLAAWAEPASTPQRRSEWQQQTLLIWVAVVALWTFLDCVVDPGVKPFEDPGSLLNIALPTSVLVAPGAAVAASAQLAPRPTGIAEAKKMKTCAVFVGDSLTQGTLSANVLQVLESRCQRDLGAFVNAGRNFRALSDTLESDLLEEASALQPSHGLVLLLGTNDLIRYTAVAGAFRVSEEDWLASYEGQLQQAVSRISRDFPVLLASPPPLGEDLNSEEARLGASMAKSVRRVAEKSECIYVPLFEACADHLNQAASRGSLAAKSRAYSLGESLLLLCALPWRLYAGSGESLQQIQEASGLELTVDLVHYGPVYGDIASRLFIQKLGITPSN</sequence>
<reference evidence="5" key="1">
    <citation type="submission" date="2021-02" db="EMBL/GenBank/DDBJ databases">
        <authorList>
            <person name="Dougan E. K."/>
            <person name="Rhodes N."/>
            <person name="Thang M."/>
            <person name="Chan C."/>
        </authorList>
    </citation>
    <scope>NUCLEOTIDE SEQUENCE</scope>
</reference>
<dbReference type="OrthoDB" id="608866at2759"/>
<evidence type="ECO:0008006" key="7">
    <source>
        <dbReference type="Google" id="ProtNLM"/>
    </source>
</evidence>
<dbReference type="InterPro" id="IPR009057">
    <property type="entry name" value="Homeodomain-like_sf"/>
</dbReference>
<dbReference type="SMART" id="SM00717">
    <property type="entry name" value="SANT"/>
    <property type="match status" value="1"/>
</dbReference>
<feature type="region of interest" description="Disordered" evidence="2">
    <location>
        <begin position="128"/>
        <end position="212"/>
    </location>
</feature>
<dbReference type="Proteomes" id="UP000601435">
    <property type="component" value="Unassembled WGS sequence"/>
</dbReference>
<dbReference type="InterPro" id="IPR052450">
    <property type="entry name" value="TRBD-Containing_Protein"/>
</dbReference>
<name>A0A813CHG8_9DINO</name>
<gene>
    <name evidence="5" type="ORF">SNEC2469_LOCUS34665</name>
</gene>
<comment type="caution">
    <text evidence="5">The sequence shown here is derived from an EMBL/GenBank/DDBJ whole genome shotgun (WGS) entry which is preliminary data.</text>
</comment>
<keyword evidence="6" id="KW-1185">Reference proteome</keyword>
<dbReference type="Gene3D" id="1.10.10.60">
    <property type="entry name" value="Homeodomain-like"/>
    <property type="match status" value="1"/>
</dbReference>
<dbReference type="Pfam" id="PF00249">
    <property type="entry name" value="Myb_DNA-binding"/>
    <property type="match status" value="1"/>
</dbReference>
<dbReference type="InterPro" id="IPR013830">
    <property type="entry name" value="SGNH_hydro"/>
</dbReference>
<evidence type="ECO:0000256" key="2">
    <source>
        <dbReference type="SAM" id="MobiDB-lite"/>
    </source>
</evidence>